<gene>
    <name evidence="7" type="ORF">ACFP1K_34935</name>
</gene>
<evidence type="ECO:0000256" key="4">
    <source>
        <dbReference type="ARBA" id="ARBA00023136"/>
    </source>
</evidence>
<evidence type="ECO:0000256" key="2">
    <source>
        <dbReference type="ARBA" id="ARBA00022692"/>
    </source>
</evidence>
<dbReference type="Pfam" id="PF02656">
    <property type="entry name" value="DUF202"/>
    <property type="match status" value="1"/>
</dbReference>
<evidence type="ECO:0000259" key="6">
    <source>
        <dbReference type="Pfam" id="PF02656"/>
    </source>
</evidence>
<keyword evidence="4 5" id="KW-0472">Membrane</keyword>
<comment type="caution">
    <text evidence="7">The sequence shown here is derived from an EMBL/GenBank/DDBJ whole genome shotgun (WGS) entry which is preliminary data.</text>
</comment>
<evidence type="ECO:0000313" key="8">
    <source>
        <dbReference type="Proteomes" id="UP001596137"/>
    </source>
</evidence>
<dbReference type="Proteomes" id="UP001596137">
    <property type="component" value="Unassembled WGS sequence"/>
</dbReference>
<evidence type="ECO:0000256" key="1">
    <source>
        <dbReference type="ARBA" id="ARBA00004127"/>
    </source>
</evidence>
<evidence type="ECO:0000256" key="3">
    <source>
        <dbReference type="ARBA" id="ARBA00022989"/>
    </source>
</evidence>
<organism evidence="7 8">
    <name type="scientific">Sphaerisporangium aureirubrum</name>
    <dbReference type="NCBI Taxonomy" id="1544736"/>
    <lineage>
        <taxon>Bacteria</taxon>
        <taxon>Bacillati</taxon>
        <taxon>Actinomycetota</taxon>
        <taxon>Actinomycetes</taxon>
        <taxon>Streptosporangiales</taxon>
        <taxon>Streptosporangiaceae</taxon>
        <taxon>Sphaerisporangium</taxon>
    </lineage>
</organism>
<comment type="subcellular location">
    <subcellularLocation>
        <location evidence="1">Endomembrane system</location>
        <topology evidence="1">Multi-pass membrane protein</topology>
    </subcellularLocation>
</comment>
<proteinExistence type="predicted"/>
<evidence type="ECO:0000256" key="5">
    <source>
        <dbReference type="SAM" id="Phobius"/>
    </source>
</evidence>
<feature type="transmembrane region" description="Helical" evidence="5">
    <location>
        <begin position="44"/>
        <end position="62"/>
    </location>
</feature>
<reference evidence="8" key="1">
    <citation type="journal article" date="2019" name="Int. J. Syst. Evol. Microbiol.">
        <title>The Global Catalogue of Microorganisms (GCM) 10K type strain sequencing project: providing services to taxonomists for standard genome sequencing and annotation.</title>
        <authorList>
            <consortium name="The Broad Institute Genomics Platform"/>
            <consortium name="The Broad Institute Genome Sequencing Center for Infectious Disease"/>
            <person name="Wu L."/>
            <person name="Ma J."/>
        </authorList>
    </citation>
    <scope>NUCLEOTIDE SEQUENCE [LARGE SCALE GENOMIC DNA]</scope>
    <source>
        <strain evidence="8">JCM 30346</strain>
    </source>
</reference>
<dbReference type="EMBL" id="JBHSRF010000087">
    <property type="protein sequence ID" value="MFC6086411.1"/>
    <property type="molecule type" value="Genomic_DNA"/>
</dbReference>
<keyword evidence="8" id="KW-1185">Reference proteome</keyword>
<accession>A0ABW1NTT9</accession>
<keyword evidence="2 5" id="KW-0812">Transmembrane</keyword>
<protein>
    <submittedName>
        <fullName evidence="7">DUF202 domain-containing protein</fullName>
    </submittedName>
</protein>
<name>A0ABW1NTT9_9ACTN</name>
<feature type="domain" description="DUF202" evidence="6">
    <location>
        <begin position="11"/>
        <end position="69"/>
    </location>
</feature>
<feature type="transmembrane region" description="Helical" evidence="5">
    <location>
        <begin position="83"/>
        <end position="102"/>
    </location>
</feature>
<keyword evidence="3 5" id="KW-1133">Transmembrane helix</keyword>
<feature type="transmembrane region" description="Helical" evidence="5">
    <location>
        <begin position="12"/>
        <end position="32"/>
    </location>
</feature>
<evidence type="ECO:0000313" key="7">
    <source>
        <dbReference type="EMBL" id="MFC6086411.1"/>
    </source>
</evidence>
<dbReference type="RefSeq" id="WP_380761574.1">
    <property type="nucleotide sequence ID" value="NZ_JBHSRF010000087.1"/>
</dbReference>
<sequence length="104" mass="10596">MTSAGMGSHRERTLLAWIRTGVALAAGGLLAAGAVGRHFHDGRAAAPFVLAALCGAVLLTRTGLRHRRTEPEGLAADPRPDALLAWLGTLAIATGALVLALIPG</sequence>
<dbReference type="InterPro" id="IPR003807">
    <property type="entry name" value="DUF202"/>
</dbReference>